<dbReference type="PANTHER" id="PTHR43775:SF37">
    <property type="entry name" value="SI:DKEY-61P9.11"/>
    <property type="match status" value="1"/>
</dbReference>
<dbReference type="CDD" id="cd00833">
    <property type="entry name" value="PKS"/>
    <property type="match status" value="1"/>
</dbReference>
<keyword evidence="2" id="KW-0597">Phosphoprotein</keyword>
<dbReference type="Gene3D" id="3.30.70.3290">
    <property type="match status" value="1"/>
</dbReference>
<dbReference type="eggNOG" id="COG3321">
    <property type="taxonomic scope" value="Bacteria"/>
</dbReference>
<dbReference type="ESTHER" id="triei-q10y08">
    <property type="family name" value="Thioesterase"/>
</dbReference>
<dbReference type="HOGENOM" id="CLU_000022_16_6_3"/>
<dbReference type="Pfam" id="PF00698">
    <property type="entry name" value="Acyl_transf_1"/>
    <property type="match status" value="1"/>
</dbReference>
<dbReference type="EMBL" id="CP000393">
    <property type="protein sequence ID" value="ABG52866.1"/>
    <property type="molecule type" value="Genomic_DNA"/>
</dbReference>
<dbReference type="Gene3D" id="1.10.1200.10">
    <property type="entry name" value="ACP-like"/>
    <property type="match status" value="1"/>
</dbReference>
<dbReference type="STRING" id="203124.Tery_3822"/>
<dbReference type="Pfam" id="PF00975">
    <property type="entry name" value="Thioesterase"/>
    <property type="match status" value="1"/>
</dbReference>
<dbReference type="Pfam" id="PF00550">
    <property type="entry name" value="PP-binding"/>
    <property type="match status" value="1"/>
</dbReference>
<dbReference type="GO" id="GO:0031177">
    <property type="term" value="F:phosphopantetheine binding"/>
    <property type="evidence" value="ECO:0007669"/>
    <property type="project" value="InterPro"/>
</dbReference>
<dbReference type="Pfam" id="PF22621">
    <property type="entry name" value="CurL-like_PKS_C"/>
    <property type="match status" value="1"/>
</dbReference>
<feature type="domain" description="Carrier" evidence="4">
    <location>
        <begin position="1013"/>
        <end position="1088"/>
    </location>
</feature>
<dbReference type="SUPFAM" id="SSF47336">
    <property type="entry name" value="ACP-like"/>
    <property type="match status" value="1"/>
</dbReference>
<keyword evidence="3" id="KW-0808">Transferase</keyword>
<evidence type="ECO:0000259" key="4">
    <source>
        <dbReference type="PROSITE" id="PS50075"/>
    </source>
</evidence>
<dbReference type="InterPro" id="IPR036736">
    <property type="entry name" value="ACP-like_sf"/>
</dbReference>
<dbReference type="InterPro" id="IPR016039">
    <property type="entry name" value="Thiolase-like"/>
</dbReference>
<dbReference type="InterPro" id="IPR020841">
    <property type="entry name" value="PKS_Beta-ketoAc_synthase_dom"/>
</dbReference>
<dbReference type="Pfam" id="PF00109">
    <property type="entry name" value="ketoacyl-synt"/>
    <property type="match status" value="1"/>
</dbReference>
<dbReference type="GO" id="GO:0005835">
    <property type="term" value="C:fatty acid synthase complex"/>
    <property type="evidence" value="ECO:0007669"/>
    <property type="project" value="InterPro"/>
</dbReference>
<evidence type="ECO:0000256" key="1">
    <source>
        <dbReference type="ARBA" id="ARBA00022450"/>
    </source>
</evidence>
<evidence type="ECO:0000259" key="5">
    <source>
        <dbReference type="PROSITE" id="PS52004"/>
    </source>
</evidence>
<reference evidence="6" key="1">
    <citation type="submission" date="2006-06" db="EMBL/GenBank/DDBJ databases">
        <title>Complete sequence of Trichodesmium erythraeum IMS101.</title>
        <authorList>
            <consortium name="US DOE Joint Genome Institute"/>
            <person name="Copeland A."/>
            <person name="Lucas S."/>
            <person name="Lapidus A."/>
            <person name="Barry K."/>
            <person name="Detter J.C."/>
            <person name="Glavina del Rio T."/>
            <person name="Hammon N."/>
            <person name="Israni S."/>
            <person name="Dalin E."/>
            <person name="Tice H."/>
            <person name="Pitluck S."/>
            <person name="Kiss H."/>
            <person name="Munk A.C."/>
            <person name="Brettin T."/>
            <person name="Bruce D."/>
            <person name="Han C."/>
            <person name="Tapia R."/>
            <person name="Gilna P."/>
            <person name="Schmutz J."/>
            <person name="Larimer F."/>
            <person name="Land M."/>
            <person name="Hauser L."/>
            <person name="Kyrpides N."/>
            <person name="Kim E."/>
            <person name="Richardson P."/>
        </authorList>
    </citation>
    <scope>NUCLEOTIDE SEQUENCE [LARGE SCALE GENOMIC DNA]</scope>
    <source>
        <strain evidence="6">IMS101</strain>
    </source>
</reference>
<dbReference type="PROSITE" id="PS00012">
    <property type="entry name" value="PHOSPHOPANTETHEINE"/>
    <property type="match status" value="1"/>
</dbReference>
<name>Q10Y08_TRIEI</name>
<proteinExistence type="predicted"/>
<evidence type="ECO:0000256" key="3">
    <source>
        <dbReference type="ARBA" id="ARBA00022679"/>
    </source>
</evidence>
<organism evidence="6">
    <name type="scientific">Trichodesmium erythraeum (strain IMS101)</name>
    <dbReference type="NCBI Taxonomy" id="203124"/>
    <lineage>
        <taxon>Bacteria</taxon>
        <taxon>Bacillati</taxon>
        <taxon>Cyanobacteriota</taxon>
        <taxon>Cyanophyceae</taxon>
        <taxon>Oscillatoriophycideae</taxon>
        <taxon>Oscillatoriales</taxon>
        <taxon>Microcoleaceae</taxon>
        <taxon>Trichodesmium</taxon>
    </lineage>
</organism>
<dbReference type="InterPro" id="IPR009081">
    <property type="entry name" value="PP-bd_ACP"/>
</dbReference>
<dbReference type="InterPro" id="IPR020806">
    <property type="entry name" value="PKS_PP-bd"/>
</dbReference>
<dbReference type="SUPFAM" id="SSF53474">
    <property type="entry name" value="alpha/beta-Hydrolases"/>
    <property type="match status" value="1"/>
</dbReference>
<accession>Q10Y08</accession>
<dbReference type="SUPFAM" id="SSF55048">
    <property type="entry name" value="Probable ACP-binding domain of malonyl-CoA ACP transacylase"/>
    <property type="match status" value="1"/>
</dbReference>
<dbReference type="Gene3D" id="3.40.50.1820">
    <property type="entry name" value="alpha/beta hydrolase"/>
    <property type="match status" value="1"/>
</dbReference>
<dbReference type="InterPro" id="IPR003965">
    <property type="entry name" value="Fatty_acid_synthase"/>
</dbReference>
<dbReference type="Gene3D" id="3.40.47.10">
    <property type="match status" value="1"/>
</dbReference>
<dbReference type="FunFam" id="3.40.47.10:FF:000019">
    <property type="entry name" value="Polyketide synthase type I"/>
    <property type="match status" value="1"/>
</dbReference>
<dbReference type="SMART" id="SM00827">
    <property type="entry name" value="PKS_AT"/>
    <property type="match status" value="1"/>
</dbReference>
<dbReference type="GO" id="GO:0004312">
    <property type="term" value="F:fatty acid synthase activity"/>
    <property type="evidence" value="ECO:0007669"/>
    <property type="project" value="InterPro"/>
</dbReference>
<dbReference type="Gene3D" id="3.40.366.10">
    <property type="entry name" value="Malonyl-Coenzyme A Acyl Carrier Protein, domain 2"/>
    <property type="match status" value="1"/>
</dbReference>
<gene>
    <name evidence="6" type="ordered locus">Tery_3822</name>
</gene>
<keyword evidence="1" id="KW-0596">Phosphopantetheine</keyword>
<dbReference type="PROSITE" id="PS52004">
    <property type="entry name" value="KS3_2"/>
    <property type="match status" value="1"/>
</dbReference>
<dbReference type="SMART" id="SM00825">
    <property type="entry name" value="PKS_KS"/>
    <property type="match status" value="1"/>
</dbReference>
<evidence type="ECO:0000313" key="6">
    <source>
        <dbReference type="EMBL" id="ABG52866.1"/>
    </source>
</evidence>
<dbReference type="InterPro" id="IPR050091">
    <property type="entry name" value="PKS_NRPS_Biosynth_Enz"/>
</dbReference>
<dbReference type="InterPro" id="IPR014031">
    <property type="entry name" value="Ketoacyl_synth_C"/>
</dbReference>
<protein>
    <submittedName>
        <fullName evidence="6">Beta-ketoacyl synthase</fullName>
    </submittedName>
</protein>
<dbReference type="SUPFAM" id="SSF52151">
    <property type="entry name" value="FabD/lysophospholipase-like"/>
    <property type="match status" value="1"/>
</dbReference>
<dbReference type="InterPro" id="IPR001031">
    <property type="entry name" value="Thioesterase"/>
</dbReference>
<sequence length="1354" mass="149573">MEPSSETIQLSNQQRLLLAVKQATAKLNEIETATTEPIAIIGTACRFPGGVDTPESYWEFLRESIDGRVEIPKERWDNDLYYNPDPEAPGQIYVRHGYFLQQPVDQFDPAFFSISGVEANKMDPSQRLLLEVTWEALENAGISPRSLKNTDTGVYIGQCFNDYALIGINALPNNFGDFYLGLGTAMNTSSGRVAYAFGLQGPTFTLDTTCSSSLVTLHIACQSLRSGESNLALVGGVNLMLHPNVTHGFCKGRALSPDSRCKTFDASADGYARGEGCGIIVAKRLRDAVADGDRILALVKGSAINHDGPSSGLTVPNQQAQKKVIRQALVNAKVDPLAVDYVECHGTGTSLGDPLEVKAIDEVYCRERSKDDPLVLGAVKSNVGHLEAAAGVAGLIKIILALQNKEIPPNLHFNQPNPQIDWDKIPVQVATSVVPWEKPGKPLLAGISGFGMSGTNAHVILQEAPEQVKSKNDTDRSLHLLTLSAKTKKALEKSVVRYQNYLAQENNGNELADICYTANTGRTHFNHRLAVIAANQAELLEKLSAGLTGEEIFSGQVSSSSLPKVAFLFTGQGSQYVNMGRRLYEQAPVFRQAIDQCNQIFTTIVEEQAESEEMSLLDVIYSDTTEDSDSSPLHQTAYTQPALFSIEYALAKLWQSWGIQPDVVMGHSVGEYVAATIAGIFSLEDGLKLITARGQLMQQLPSGGEMVSVMASESKIRPLLKNYTDQVAMAAINGPASVVISGESEGVRAIATKLKSERIKTKQLQVSHAFHSPLMEPMLSEFEAIANQIDYSIPRIPIISNVTGAKADSSITTAKYWVNHVRQPVKFAQSMNALHQQGVDIFLEVGAKPILLGMGRRCLPEDVGVWLPSLRPNVDEWQQILSSLSELYVRGAKIDWSGFDGDYQRQKVTLPNYPFERQRYWIESEKSGLSGSTVSQITETATETLTKQLAETGNLSASELKLVPKILDLLKQQQLKSVTESDQKYTELEDLVSPSSIIDIEKFQAASRKEQKLMIVEYLQELAMKVLQLNTSEVLDPNESVLELGFDSLSVVELRSKVEKQLAVTIPASLILQGPSIMELAEALVEQLTNSGSSDQGPVKSKKGSGWIAYHKPKLNASTRLFCFHPWGASASMYQQWSDALPPEIEVLPIQLPGRQRRIQEKPFTDFASLIEVLADFLSPYLDKPFAFFGHSMGGFIAFELAYFLEKQYNLKPRHLFLSGVVPPSDNTFLEKIGSLSETERLNYLLEISEIPESITEDSSLFHELMNIFKADFQLLQSYRYLEKKPLDFPISSFSGVDDYTISDRQLNNWSKYTTSNLKIDRIPGKHMFMFLKDSQKLLLELISQELLPQLIAQ</sequence>
<dbReference type="PRINTS" id="PR01483">
    <property type="entry name" value="FASYNTHASE"/>
</dbReference>
<dbReference type="InterPro" id="IPR014043">
    <property type="entry name" value="Acyl_transferase_dom"/>
</dbReference>
<dbReference type="KEGG" id="ter:Tery_3822"/>
<feature type="domain" description="Ketosynthase family 3 (KS3)" evidence="5">
    <location>
        <begin position="35"/>
        <end position="463"/>
    </location>
</feature>
<dbReference type="InterPro" id="IPR016035">
    <property type="entry name" value="Acyl_Trfase/lysoPLipase"/>
</dbReference>
<dbReference type="Pfam" id="PF02801">
    <property type="entry name" value="Ketoacyl-synt_C"/>
    <property type="match status" value="1"/>
</dbReference>
<dbReference type="SMART" id="SM00823">
    <property type="entry name" value="PKS_PP"/>
    <property type="match status" value="1"/>
</dbReference>
<dbReference type="InterPro" id="IPR006162">
    <property type="entry name" value="Ppantetheine_attach_site"/>
</dbReference>
<dbReference type="RefSeq" id="WP_011613196.1">
    <property type="nucleotide sequence ID" value="NC_008312.1"/>
</dbReference>
<dbReference type="InterPro" id="IPR001227">
    <property type="entry name" value="Ac_transferase_dom_sf"/>
</dbReference>
<dbReference type="SUPFAM" id="SSF53901">
    <property type="entry name" value="Thiolase-like"/>
    <property type="match status" value="1"/>
</dbReference>
<dbReference type="InterPro" id="IPR029058">
    <property type="entry name" value="AB_hydrolase_fold"/>
</dbReference>
<dbReference type="InterPro" id="IPR016036">
    <property type="entry name" value="Malonyl_transacylase_ACP-bd"/>
</dbReference>
<dbReference type="InterPro" id="IPR014030">
    <property type="entry name" value="Ketoacyl_synth_N"/>
</dbReference>
<dbReference type="OrthoDB" id="499075at2"/>
<dbReference type="GO" id="GO:0006633">
    <property type="term" value="P:fatty acid biosynthetic process"/>
    <property type="evidence" value="ECO:0007669"/>
    <property type="project" value="InterPro"/>
</dbReference>
<dbReference type="FunFam" id="3.40.366.10:FF:000002">
    <property type="entry name" value="Probable polyketide synthase 2"/>
    <property type="match status" value="1"/>
</dbReference>
<evidence type="ECO:0000256" key="2">
    <source>
        <dbReference type="ARBA" id="ARBA00022553"/>
    </source>
</evidence>
<dbReference type="PROSITE" id="PS50075">
    <property type="entry name" value="CARRIER"/>
    <property type="match status" value="1"/>
</dbReference>
<dbReference type="PANTHER" id="PTHR43775">
    <property type="entry name" value="FATTY ACID SYNTHASE"/>
    <property type="match status" value="1"/>
</dbReference>